<dbReference type="Proteomes" id="UP000592216">
    <property type="component" value="Unassembled WGS sequence"/>
</dbReference>
<dbReference type="AlphaFoldDB" id="A0A850Q4Z1"/>
<organism evidence="2 3">
    <name type="scientific">Donghicola mangrovi</name>
    <dbReference type="NCBI Taxonomy" id="2729614"/>
    <lineage>
        <taxon>Bacteria</taxon>
        <taxon>Pseudomonadati</taxon>
        <taxon>Pseudomonadota</taxon>
        <taxon>Alphaproteobacteria</taxon>
        <taxon>Rhodobacterales</taxon>
        <taxon>Roseobacteraceae</taxon>
        <taxon>Donghicola</taxon>
    </lineage>
</organism>
<feature type="chain" id="PRO_5033062049" evidence="1">
    <location>
        <begin position="23"/>
        <end position="168"/>
    </location>
</feature>
<name>A0A850Q4Z1_9RHOB</name>
<evidence type="ECO:0000313" key="3">
    <source>
        <dbReference type="Proteomes" id="UP000592216"/>
    </source>
</evidence>
<feature type="signal peptide" evidence="1">
    <location>
        <begin position="1"/>
        <end position="22"/>
    </location>
</feature>
<dbReference type="InterPro" id="IPR058248">
    <property type="entry name" value="Lxx211020-like"/>
</dbReference>
<dbReference type="EMBL" id="JABCJE010000005">
    <property type="protein sequence ID" value="NVO24176.1"/>
    <property type="molecule type" value="Genomic_DNA"/>
</dbReference>
<dbReference type="InterPro" id="IPR036182">
    <property type="entry name" value="PCuAC_sf"/>
</dbReference>
<dbReference type="Pfam" id="PF04314">
    <property type="entry name" value="PCuAC"/>
    <property type="match status" value="1"/>
</dbReference>
<dbReference type="RefSeq" id="WP_177157954.1">
    <property type="nucleotide sequence ID" value="NZ_JABCJE010000005.1"/>
</dbReference>
<keyword evidence="1" id="KW-0732">Signal</keyword>
<evidence type="ECO:0000256" key="1">
    <source>
        <dbReference type="SAM" id="SignalP"/>
    </source>
</evidence>
<dbReference type="SUPFAM" id="SSF110087">
    <property type="entry name" value="DR1885-like metal-binding protein"/>
    <property type="match status" value="1"/>
</dbReference>
<evidence type="ECO:0000313" key="2">
    <source>
        <dbReference type="EMBL" id="NVO24176.1"/>
    </source>
</evidence>
<proteinExistence type="predicted"/>
<sequence length="168" mass="17946">MTLTLKAILAAAVCALPLTAEAEITVTDAYARAASTNAKSGAAFFVIQNTGTEDDQLIDARSDVAAKVELHTHIADGNGVMQMRRDEDGFPAPANGTHALARGGDHVMFMGLKEPFDQGKIIHVTLVFEKAGEIEVDIPVDLERQDAHGAMQHGNMEHGKMDHGKMAN</sequence>
<dbReference type="PANTHER" id="PTHR36302">
    <property type="entry name" value="BLR7088 PROTEIN"/>
    <property type="match status" value="1"/>
</dbReference>
<dbReference type="InterPro" id="IPR007410">
    <property type="entry name" value="LpqE-like"/>
</dbReference>
<reference evidence="2 3" key="1">
    <citation type="submission" date="2020-04" db="EMBL/GenBank/DDBJ databases">
        <title>Donghicola sp., a member of the Rhodobacteraceae family isolated from mangrove forest in Thailand.</title>
        <authorList>
            <person name="Charoenyingcharoen P."/>
            <person name="Yukphan P."/>
        </authorList>
    </citation>
    <scope>NUCLEOTIDE SEQUENCE [LARGE SCALE GENOMIC DNA]</scope>
    <source>
        <strain evidence="2 3">B5-SW-15</strain>
    </source>
</reference>
<accession>A0A850Q4Z1</accession>
<dbReference type="Gene3D" id="2.60.40.1890">
    <property type="entry name" value="PCu(A)C copper chaperone"/>
    <property type="match status" value="1"/>
</dbReference>
<protein>
    <submittedName>
        <fullName evidence="2">Copper chaperone PCu(A)C</fullName>
    </submittedName>
</protein>
<comment type="caution">
    <text evidence="2">The sequence shown here is derived from an EMBL/GenBank/DDBJ whole genome shotgun (WGS) entry which is preliminary data.</text>
</comment>
<gene>
    <name evidence="2" type="ORF">HJ536_12480</name>
</gene>
<dbReference type="PANTHER" id="PTHR36302:SF1">
    <property type="entry name" value="COPPER CHAPERONE PCU(A)C"/>
    <property type="match status" value="1"/>
</dbReference>